<evidence type="ECO:0000256" key="3">
    <source>
        <dbReference type="ARBA" id="ARBA00022519"/>
    </source>
</evidence>
<keyword evidence="7" id="KW-0813">Transport</keyword>
<evidence type="ECO:0000256" key="5">
    <source>
        <dbReference type="ARBA" id="ARBA00022989"/>
    </source>
</evidence>
<name>A0ABU3S9Z8_9HYPH</name>
<dbReference type="PANTHER" id="PTHR33362:SF2">
    <property type="entry name" value="TRAP TRANSPORTER LARGE PERMEASE PROTEIN"/>
    <property type="match status" value="1"/>
</dbReference>
<dbReference type="PANTHER" id="PTHR33362">
    <property type="entry name" value="SIALIC ACID TRAP TRANSPORTER PERMEASE PROTEIN SIAT-RELATED"/>
    <property type="match status" value="1"/>
</dbReference>
<feature type="domain" description="TRAP C4-dicarboxylate transport system permease DctM subunit" evidence="8">
    <location>
        <begin position="7"/>
        <end position="417"/>
    </location>
</feature>
<feature type="transmembrane region" description="Helical" evidence="7">
    <location>
        <begin position="49"/>
        <end position="69"/>
    </location>
</feature>
<accession>A0ABU3S9Z8</accession>
<keyword evidence="6 7" id="KW-0472">Membrane</keyword>
<feature type="transmembrane region" description="Helical" evidence="7">
    <location>
        <begin position="277"/>
        <end position="296"/>
    </location>
</feature>
<protein>
    <recommendedName>
        <fullName evidence="7">TRAP transporter large permease protein</fullName>
    </recommendedName>
</protein>
<reference evidence="9 10" key="1">
    <citation type="submission" date="2023-09" db="EMBL/GenBank/DDBJ databases">
        <title>Whole genome shotgun sequencing (WGS) of Bosea sp. ZW T0_25, isolated from stored onions (Allium cepa).</title>
        <authorList>
            <person name="Stoll D.A."/>
            <person name="Huch M."/>
        </authorList>
    </citation>
    <scope>NUCLEOTIDE SEQUENCE [LARGE SCALE GENOMIC DNA]</scope>
    <source>
        <strain evidence="9 10">ZW T0_25</strain>
    </source>
</reference>
<keyword evidence="3 7" id="KW-0997">Cell inner membrane</keyword>
<comment type="caution">
    <text evidence="9">The sequence shown here is derived from an EMBL/GenBank/DDBJ whole genome shotgun (WGS) entry which is preliminary data.</text>
</comment>
<evidence type="ECO:0000259" key="8">
    <source>
        <dbReference type="Pfam" id="PF06808"/>
    </source>
</evidence>
<evidence type="ECO:0000256" key="1">
    <source>
        <dbReference type="ARBA" id="ARBA00004429"/>
    </source>
</evidence>
<evidence type="ECO:0000256" key="6">
    <source>
        <dbReference type="ARBA" id="ARBA00023136"/>
    </source>
</evidence>
<keyword evidence="5 7" id="KW-1133">Transmembrane helix</keyword>
<keyword evidence="2" id="KW-1003">Cell membrane</keyword>
<comment type="subcellular location">
    <subcellularLocation>
        <location evidence="1 7">Cell inner membrane</location>
        <topology evidence="1 7">Multi-pass membrane protein</topology>
    </subcellularLocation>
</comment>
<dbReference type="RefSeq" id="WP_316019372.1">
    <property type="nucleotide sequence ID" value="NZ_JAWDID010000025.1"/>
</dbReference>
<feature type="transmembrane region" description="Helical" evidence="7">
    <location>
        <begin position="134"/>
        <end position="151"/>
    </location>
</feature>
<comment type="caution">
    <text evidence="7">Lacks conserved residue(s) required for the propagation of feature annotation.</text>
</comment>
<feature type="transmembrane region" description="Helical" evidence="7">
    <location>
        <begin position="206"/>
        <end position="228"/>
    </location>
</feature>
<evidence type="ECO:0000256" key="2">
    <source>
        <dbReference type="ARBA" id="ARBA00022475"/>
    </source>
</evidence>
<evidence type="ECO:0000256" key="7">
    <source>
        <dbReference type="RuleBase" id="RU369079"/>
    </source>
</evidence>
<dbReference type="PIRSF" id="PIRSF006066">
    <property type="entry name" value="HI0050"/>
    <property type="match status" value="1"/>
</dbReference>
<comment type="similarity">
    <text evidence="7">Belongs to the TRAP transporter large permease family.</text>
</comment>
<dbReference type="InterPro" id="IPR010656">
    <property type="entry name" value="DctM"/>
</dbReference>
<keyword evidence="10" id="KW-1185">Reference proteome</keyword>
<feature type="transmembrane region" description="Helical" evidence="7">
    <location>
        <begin position="234"/>
        <end position="257"/>
    </location>
</feature>
<feature type="transmembrane region" description="Helical" evidence="7">
    <location>
        <begin position="351"/>
        <end position="370"/>
    </location>
</feature>
<dbReference type="Pfam" id="PF06808">
    <property type="entry name" value="DctM"/>
    <property type="match status" value="1"/>
</dbReference>
<comment type="function">
    <text evidence="7">Part of the tripartite ATP-independent periplasmic (TRAP) transport system.</text>
</comment>
<feature type="transmembrane region" description="Helical" evidence="7">
    <location>
        <begin position="316"/>
        <end position="339"/>
    </location>
</feature>
<dbReference type="NCBIfam" id="TIGR00786">
    <property type="entry name" value="dctM"/>
    <property type="match status" value="1"/>
</dbReference>
<evidence type="ECO:0000313" key="10">
    <source>
        <dbReference type="Proteomes" id="UP001254257"/>
    </source>
</evidence>
<proteinExistence type="inferred from homology"/>
<comment type="subunit">
    <text evidence="7">The complex comprises the extracytoplasmic solute receptor protein and the two transmembrane proteins.</text>
</comment>
<dbReference type="InterPro" id="IPR004681">
    <property type="entry name" value="TRAP_DctM"/>
</dbReference>
<evidence type="ECO:0000313" key="9">
    <source>
        <dbReference type="EMBL" id="MDU0341554.1"/>
    </source>
</evidence>
<evidence type="ECO:0000256" key="4">
    <source>
        <dbReference type="ARBA" id="ARBA00022692"/>
    </source>
</evidence>
<feature type="transmembrane region" description="Helical" evidence="7">
    <location>
        <begin position="12"/>
        <end position="37"/>
    </location>
</feature>
<keyword evidence="4 7" id="KW-0812">Transmembrane</keyword>
<dbReference type="Proteomes" id="UP001254257">
    <property type="component" value="Unassembled WGS sequence"/>
</dbReference>
<organism evidence="9 10">
    <name type="scientific">Bosea rubneri</name>
    <dbReference type="NCBI Taxonomy" id="3075434"/>
    <lineage>
        <taxon>Bacteria</taxon>
        <taxon>Pseudomonadati</taxon>
        <taxon>Pseudomonadota</taxon>
        <taxon>Alphaproteobacteria</taxon>
        <taxon>Hyphomicrobiales</taxon>
        <taxon>Boseaceae</taxon>
        <taxon>Bosea</taxon>
    </lineage>
</organism>
<gene>
    <name evidence="9" type="ORF">RKE40_16775</name>
</gene>
<dbReference type="EMBL" id="JAWDID010000025">
    <property type="protein sequence ID" value="MDU0341554.1"/>
    <property type="molecule type" value="Genomic_DNA"/>
</dbReference>
<sequence>MELWILFGTFSLLLLIGVPVAFCLGIASVATVAYMGLPPVVVFQQMNSGMNAFAMMAIPFFIYAGDLMIRGGIAERLIQMAASLVGHLRGGLGQVNVVTCTLFGGISGSAVADASAVGGLMIPQMKKRGYDADYAVNVTANAAIIALLIPPSHNMIIYSLSAGGNLSIADLFTAGIVPGLLLCGALMVAAWAVAVKRGYPREAFPGFAAVGRYVVVATPGILLIFIIFGGVRSGVFTATESSCVAVVYAVLVTILVYRQLTWTAFVEATLGAVRTTAMVLLVIGTAGAFGWLMAFLQVPQATIAAMKAVSDNPLTILLMINIILLVLGTFMDMAPMIIICTPIFLPVVKAFGVDPIHFGVILILNAGIGLNTPPVGSVQFVACAIGRISIGESMRTIWPFYGASVAVLLLVTYVPGISLWLPRLFH</sequence>
<feature type="transmembrane region" description="Helical" evidence="7">
    <location>
        <begin position="400"/>
        <end position="421"/>
    </location>
</feature>
<feature type="transmembrane region" description="Helical" evidence="7">
    <location>
        <begin position="171"/>
        <end position="194"/>
    </location>
</feature>